<dbReference type="GO" id="GO:0033765">
    <property type="term" value="F:steroid dehydrogenase activity, acting on the CH-CH group of donors"/>
    <property type="evidence" value="ECO:0007669"/>
    <property type="project" value="UniProtKB-ARBA"/>
</dbReference>
<organism evidence="14 15">
    <name type="scientific">Geobacillus stearothermophilus</name>
    <name type="common">Bacillus stearothermophilus</name>
    <dbReference type="NCBI Taxonomy" id="1422"/>
    <lineage>
        <taxon>Bacteria</taxon>
        <taxon>Bacillati</taxon>
        <taxon>Bacillota</taxon>
        <taxon>Bacilli</taxon>
        <taxon>Bacillales</taxon>
        <taxon>Anoxybacillaceae</taxon>
        <taxon>Geobacillus</taxon>
    </lineage>
</organism>
<dbReference type="EC" id="1.4.3.16" evidence="4"/>
<evidence type="ECO:0000256" key="9">
    <source>
        <dbReference type="ARBA" id="ARBA00023002"/>
    </source>
</evidence>
<evidence type="ECO:0000259" key="13">
    <source>
        <dbReference type="Pfam" id="PF00890"/>
    </source>
</evidence>
<reference evidence="14 15" key="1">
    <citation type="submission" date="2016-01" db="EMBL/GenBank/DDBJ databases">
        <title>Draft Genome Sequences of Seven Thermophilic Sporeformers Isolated from Foods.</title>
        <authorList>
            <person name="Berendsen E.M."/>
            <person name="Wells-Bennik M.H."/>
            <person name="Krawcyk A.O."/>
            <person name="De Jong A."/>
            <person name="Holsappel S."/>
            <person name="Eijlander R.T."/>
            <person name="Kuipers O.P."/>
        </authorList>
    </citation>
    <scope>NUCLEOTIDE SEQUENCE [LARGE SCALE GENOMIC DNA]</scope>
    <source>
        <strain evidence="14 15">B4109</strain>
    </source>
</reference>
<protein>
    <recommendedName>
        <fullName evidence="5">L-aspartate oxidase</fullName>
        <ecNumber evidence="4">1.4.3.16</ecNumber>
    </recommendedName>
    <alternativeName>
        <fullName evidence="10">Quinolinate synthase B</fullName>
    </alternativeName>
</protein>
<evidence type="ECO:0000256" key="2">
    <source>
        <dbReference type="ARBA" id="ARBA00004950"/>
    </source>
</evidence>
<dbReference type="InterPro" id="IPR036188">
    <property type="entry name" value="FAD/NAD-bd_sf"/>
</dbReference>
<dbReference type="GO" id="GO:0008734">
    <property type="term" value="F:L-aspartate oxidase activity"/>
    <property type="evidence" value="ECO:0007669"/>
    <property type="project" value="UniProtKB-EC"/>
</dbReference>
<evidence type="ECO:0000256" key="10">
    <source>
        <dbReference type="ARBA" id="ARBA00030386"/>
    </source>
</evidence>
<feature type="transmembrane region" description="Helical" evidence="12">
    <location>
        <begin position="6"/>
        <end position="23"/>
    </location>
</feature>
<dbReference type="Proteomes" id="UP000075424">
    <property type="component" value="Unassembled WGS sequence"/>
</dbReference>
<dbReference type="EMBL" id="LQYV01000096">
    <property type="protein sequence ID" value="KYD24558.1"/>
    <property type="molecule type" value="Genomic_DNA"/>
</dbReference>
<evidence type="ECO:0000256" key="6">
    <source>
        <dbReference type="ARBA" id="ARBA00022630"/>
    </source>
</evidence>
<dbReference type="InterPro" id="IPR003953">
    <property type="entry name" value="FAD-dep_OxRdtase_2_FAD-bd"/>
</dbReference>
<dbReference type="InterPro" id="IPR027477">
    <property type="entry name" value="Succ_DH/fumarate_Rdtase_cat_sf"/>
</dbReference>
<evidence type="ECO:0000256" key="5">
    <source>
        <dbReference type="ARBA" id="ARBA00021901"/>
    </source>
</evidence>
<evidence type="ECO:0000256" key="7">
    <source>
        <dbReference type="ARBA" id="ARBA00022642"/>
    </source>
</evidence>
<dbReference type="Pfam" id="PF00890">
    <property type="entry name" value="FAD_binding_2"/>
    <property type="match status" value="1"/>
</dbReference>
<evidence type="ECO:0000256" key="8">
    <source>
        <dbReference type="ARBA" id="ARBA00022827"/>
    </source>
</evidence>
<feature type="domain" description="FAD-dependent oxidoreductase 2 FAD-binding" evidence="13">
    <location>
        <begin position="31"/>
        <end position="95"/>
    </location>
</feature>
<keyword evidence="12" id="KW-0812">Transmembrane</keyword>
<evidence type="ECO:0000256" key="1">
    <source>
        <dbReference type="ARBA" id="ARBA00001974"/>
    </source>
</evidence>
<keyword evidence="8" id="KW-0274">FAD</keyword>
<dbReference type="Gene3D" id="3.50.50.60">
    <property type="entry name" value="FAD/NAD(P)-binding domain"/>
    <property type="match status" value="2"/>
</dbReference>
<dbReference type="SUPFAM" id="SSF56425">
    <property type="entry name" value="Succinate dehydrogenase/fumarate reductase flavoprotein, catalytic domain"/>
    <property type="match status" value="1"/>
</dbReference>
<sequence length="104" mass="11205">MGEGGVVIVGSGLAVLTVAYYLPRHENVMIFTKKGRSDSNSWRAQGGVADMEFIQFHPTMLATIGKAVGLVSEAVRGEGAVLETEDGRRLVRTKEEWACLPAGR</sequence>
<evidence type="ECO:0000256" key="11">
    <source>
        <dbReference type="ARBA" id="ARBA00048305"/>
    </source>
</evidence>
<comment type="cofactor">
    <cofactor evidence="1">
        <name>FAD</name>
        <dbReference type="ChEBI" id="CHEBI:57692"/>
    </cofactor>
</comment>
<dbReference type="AlphaFoldDB" id="A0A150MJE3"/>
<gene>
    <name evidence="14" type="ORF">B4109_2247</name>
</gene>
<dbReference type="SUPFAM" id="SSF51905">
    <property type="entry name" value="FAD/NAD(P)-binding domain"/>
    <property type="match status" value="1"/>
</dbReference>
<keyword evidence="6" id="KW-0285">Flavoprotein</keyword>
<evidence type="ECO:0000256" key="12">
    <source>
        <dbReference type="SAM" id="Phobius"/>
    </source>
</evidence>
<dbReference type="InterPro" id="IPR005288">
    <property type="entry name" value="NadB"/>
</dbReference>
<keyword evidence="12" id="KW-1133">Transmembrane helix</keyword>
<comment type="catalytic activity">
    <reaction evidence="11">
        <text>L-aspartate + O2 = iminosuccinate + H2O2</text>
        <dbReference type="Rhea" id="RHEA:25876"/>
        <dbReference type="ChEBI" id="CHEBI:15379"/>
        <dbReference type="ChEBI" id="CHEBI:16240"/>
        <dbReference type="ChEBI" id="CHEBI:29991"/>
        <dbReference type="ChEBI" id="CHEBI:77875"/>
        <dbReference type="EC" id="1.4.3.16"/>
    </reaction>
    <physiologicalReaction direction="left-to-right" evidence="11">
        <dbReference type="Rhea" id="RHEA:25877"/>
    </physiologicalReaction>
</comment>
<comment type="similarity">
    <text evidence="3">Belongs to the FAD-dependent oxidoreductase 2 family. NadB subfamily.</text>
</comment>
<comment type="caution">
    <text evidence="14">The sequence shown here is derived from an EMBL/GenBank/DDBJ whole genome shotgun (WGS) entry which is preliminary data.</text>
</comment>
<keyword evidence="12" id="KW-0472">Membrane</keyword>
<name>A0A150MJE3_GEOSE</name>
<dbReference type="PATRIC" id="fig|1422.18.peg.533"/>
<dbReference type="PANTHER" id="PTHR42716:SF2">
    <property type="entry name" value="L-ASPARTATE OXIDASE, CHLOROPLASTIC"/>
    <property type="match status" value="1"/>
</dbReference>
<dbReference type="PANTHER" id="PTHR42716">
    <property type="entry name" value="L-ASPARTATE OXIDASE"/>
    <property type="match status" value="1"/>
</dbReference>
<evidence type="ECO:0000313" key="14">
    <source>
        <dbReference type="EMBL" id="KYD24558.1"/>
    </source>
</evidence>
<dbReference type="GO" id="GO:0034628">
    <property type="term" value="P:'de novo' NAD+ biosynthetic process from L-aspartate"/>
    <property type="evidence" value="ECO:0007669"/>
    <property type="project" value="TreeGrafter"/>
</dbReference>
<keyword evidence="7" id="KW-0662">Pyridine nucleotide biosynthesis</keyword>
<evidence type="ECO:0000313" key="15">
    <source>
        <dbReference type="Proteomes" id="UP000075424"/>
    </source>
</evidence>
<evidence type="ECO:0000256" key="3">
    <source>
        <dbReference type="ARBA" id="ARBA00008562"/>
    </source>
</evidence>
<comment type="pathway">
    <text evidence="2">Cofactor biosynthesis; NAD(+) biosynthesis; iminoaspartate from L-aspartate (oxidase route): step 1/1.</text>
</comment>
<dbReference type="UniPathway" id="UPA00253">
    <property type="reaction ID" value="UER00326"/>
</dbReference>
<keyword evidence="9 14" id="KW-0560">Oxidoreductase</keyword>
<dbReference type="Gene3D" id="3.90.700.10">
    <property type="entry name" value="Succinate dehydrogenase/fumarate reductase flavoprotein, catalytic domain"/>
    <property type="match status" value="1"/>
</dbReference>
<proteinExistence type="inferred from homology"/>
<accession>A0A150MJE3</accession>
<evidence type="ECO:0000256" key="4">
    <source>
        <dbReference type="ARBA" id="ARBA00012173"/>
    </source>
</evidence>